<dbReference type="PANTHER" id="PTHR31672">
    <property type="entry name" value="BNACNNG10540D PROTEIN"/>
    <property type="match status" value="1"/>
</dbReference>
<evidence type="ECO:0000313" key="3">
    <source>
        <dbReference type="Proteomes" id="UP000541444"/>
    </source>
</evidence>
<dbReference type="OrthoDB" id="1938527at2759"/>
<dbReference type="InterPro" id="IPR050796">
    <property type="entry name" value="SCF_F-box_component"/>
</dbReference>
<feature type="domain" description="F-box" evidence="1">
    <location>
        <begin position="9"/>
        <end position="49"/>
    </location>
</feature>
<dbReference type="InterPro" id="IPR001810">
    <property type="entry name" value="F-box_dom"/>
</dbReference>
<evidence type="ECO:0000259" key="1">
    <source>
        <dbReference type="SMART" id="SM00256"/>
    </source>
</evidence>
<dbReference type="SMART" id="SM00256">
    <property type="entry name" value="FBOX"/>
    <property type="match status" value="1"/>
</dbReference>
<sequence length="374" mass="43373">MTNNHKRFLPKEIIRNVLMRVPIEALITFKFVCMLWFKLISDSGFQKAHRLRNSQSKIMIFKAQVPRKSESTRYDQFSISCNGEGGRRVEEMQLRRDAFMDDNVELVACCDDLLLFERLNRISQLYIGDPYTRRCTMLPPLNSNYFCHWTLIQDVYTKKYKVVGISFIYDRCFMLTLENNLKAKNPWREMYTQLMPAVDVTSGTLVFAYGKIHWLSEGLHISSLDVAREELRVMPGPSCVRNQCLCSLSEANSSLYVTAPSTFTDQLEIWCLKYKPSGMWVKEYNINLVFLSTRPRSLISFAHCLCTVFSTDSILGGSSDGMQVLIDHQNQLFVYDLQNRKLTLISSRGDEERLYILPFTRTISNVPLSLNWSD</sequence>
<dbReference type="PANTHER" id="PTHR31672:SF13">
    <property type="entry name" value="F-BOX PROTEIN CPR30-LIKE"/>
    <property type="match status" value="1"/>
</dbReference>
<proteinExistence type="predicted"/>
<name>A0A7J7MCQ6_9MAGN</name>
<dbReference type="Proteomes" id="UP000541444">
    <property type="component" value="Unassembled WGS sequence"/>
</dbReference>
<organism evidence="2 3">
    <name type="scientific">Kingdonia uniflora</name>
    <dbReference type="NCBI Taxonomy" id="39325"/>
    <lineage>
        <taxon>Eukaryota</taxon>
        <taxon>Viridiplantae</taxon>
        <taxon>Streptophyta</taxon>
        <taxon>Embryophyta</taxon>
        <taxon>Tracheophyta</taxon>
        <taxon>Spermatophyta</taxon>
        <taxon>Magnoliopsida</taxon>
        <taxon>Ranunculales</taxon>
        <taxon>Circaeasteraceae</taxon>
        <taxon>Kingdonia</taxon>
    </lineage>
</organism>
<dbReference type="EMBL" id="JACGCM010001620">
    <property type="protein sequence ID" value="KAF6152554.1"/>
    <property type="molecule type" value="Genomic_DNA"/>
</dbReference>
<dbReference type="AlphaFoldDB" id="A0A7J7MCQ6"/>
<reference evidence="2 3" key="1">
    <citation type="journal article" date="2020" name="IScience">
        <title>Genome Sequencing of the Endangered Kingdonia uniflora (Circaeasteraceae, Ranunculales) Reveals Potential Mechanisms of Evolutionary Specialization.</title>
        <authorList>
            <person name="Sun Y."/>
            <person name="Deng T."/>
            <person name="Zhang A."/>
            <person name="Moore M.J."/>
            <person name="Landis J.B."/>
            <person name="Lin N."/>
            <person name="Zhang H."/>
            <person name="Zhang X."/>
            <person name="Huang J."/>
            <person name="Zhang X."/>
            <person name="Sun H."/>
            <person name="Wang H."/>
        </authorList>
    </citation>
    <scope>NUCLEOTIDE SEQUENCE [LARGE SCALE GENOMIC DNA]</scope>
    <source>
        <strain evidence="2">TB1705</strain>
        <tissue evidence="2">Leaf</tissue>
    </source>
</reference>
<keyword evidence="3" id="KW-1185">Reference proteome</keyword>
<dbReference type="NCBIfam" id="TIGR01640">
    <property type="entry name" value="F_box_assoc_1"/>
    <property type="match status" value="1"/>
</dbReference>
<dbReference type="InterPro" id="IPR017451">
    <property type="entry name" value="F-box-assoc_interact_dom"/>
</dbReference>
<protein>
    <recommendedName>
        <fullName evidence="1">F-box domain-containing protein</fullName>
    </recommendedName>
</protein>
<dbReference type="Pfam" id="PF00646">
    <property type="entry name" value="F-box"/>
    <property type="match status" value="1"/>
</dbReference>
<comment type="caution">
    <text evidence="2">The sequence shown here is derived from an EMBL/GenBank/DDBJ whole genome shotgun (WGS) entry which is preliminary data.</text>
</comment>
<accession>A0A7J7MCQ6</accession>
<gene>
    <name evidence="2" type="ORF">GIB67_013001</name>
</gene>
<dbReference type="SUPFAM" id="SSF81383">
    <property type="entry name" value="F-box domain"/>
    <property type="match status" value="1"/>
</dbReference>
<evidence type="ECO:0000313" key="2">
    <source>
        <dbReference type="EMBL" id="KAF6152554.1"/>
    </source>
</evidence>
<dbReference type="InterPro" id="IPR036047">
    <property type="entry name" value="F-box-like_dom_sf"/>
</dbReference>